<proteinExistence type="predicted"/>
<evidence type="ECO:0000313" key="3">
    <source>
        <dbReference type="Proteomes" id="UP000777438"/>
    </source>
</evidence>
<organism evidence="2 3">
    <name type="scientific">Thelonectria olida</name>
    <dbReference type="NCBI Taxonomy" id="1576542"/>
    <lineage>
        <taxon>Eukaryota</taxon>
        <taxon>Fungi</taxon>
        <taxon>Dikarya</taxon>
        <taxon>Ascomycota</taxon>
        <taxon>Pezizomycotina</taxon>
        <taxon>Sordariomycetes</taxon>
        <taxon>Hypocreomycetidae</taxon>
        <taxon>Hypocreales</taxon>
        <taxon>Nectriaceae</taxon>
        <taxon>Thelonectria</taxon>
    </lineage>
</organism>
<feature type="region of interest" description="Disordered" evidence="1">
    <location>
        <begin position="373"/>
        <end position="434"/>
    </location>
</feature>
<dbReference type="AlphaFoldDB" id="A0A9P8WF46"/>
<reference evidence="2 3" key="1">
    <citation type="journal article" date="2021" name="Nat. Commun.">
        <title>Genetic determinants of endophytism in the Arabidopsis root mycobiome.</title>
        <authorList>
            <person name="Mesny F."/>
            <person name="Miyauchi S."/>
            <person name="Thiergart T."/>
            <person name="Pickel B."/>
            <person name="Atanasova L."/>
            <person name="Karlsson M."/>
            <person name="Huettel B."/>
            <person name="Barry K.W."/>
            <person name="Haridas S."/>
            <person name="Chen C."/>
            <person name="Bauer D."/>
            <person name="Andreopoulos W."/>
            <person name="Pangilinan J."/>
            <person name="LaButti K."/>
            <person name="Riley R."/>
            <person name="Lipzen A."/>
            <person name="Clum A."/>
            <person name="Drula E."/>
            <person name="Henrissat B."/>
            <person name="Kohler A."/>
            <person name="Grigoriev I.V."/>
            <person name="Martin F.M."/>
            <person name="Hacquard S."/>
        </authorList>
    </citation>
    <scope>NUCLEOTIDE SEQUENCE [LARGE SCALE GENOMIC DNA]</scope>
    <source>
        <strain evidence="2 3">MPI-CAGE-CH-0241</strain>
    </source>
</reference>
<evidence type="ECO:0000313" key="2">
    <source>
        <dbReference type="EMBL" id="KAH6897346.1"/>
    </source>
</evidence>
<comment type="caution">
    <text evidence="2">The sequence shown here is derived from an EMBL/GenBank/DDBJ whole genome shotgun (WGS) entry which is preliminary data.</text>
</comment>
<keyword evidence="3" id="KW-1185">Reference proteome</keyword>
<sequence>MALTGGYQLAVTRCGLIGLLLLRPYLHGRLYRRPTQFPEEGTRIKQAPFPLMHSRQMQIQHPSRRSRSPPVRLASLVSERSAQSRWPPISRAKRRGLRLGWAGWACWDGIPQPANPCKTVSSTIASGPLVIFGMYRADWIAPKTPIWNVLIEHVSDQLAQMIGGNAVPQADPGSKSSKAHVDASSPVPALGQRRGLLAQLMTRESRPEPGESSEESNGDGKKSDISPFLRPIDPCQMTAECSARPFDKAETRVTTGQRWVKLKMPATATVTATATATLKRRGRPNKQPNVESSQVGARLKGNIFLRLRVLVKSPKYGVMARPSGGLWRCFDAPMDPKAELLTGRRSLLRMTAGSNAPIFHSTRSLPIAHGTWRSGAPAAAQGTCGFDRSRRSRTEEAHYEDGVTAAEATVMDTNPSEQSQRLERNRPVGQTRAL</sequence>
<accession>A0A9P8WF46</accession>
<feature type="compositionally biased region" description="Basic and acidic residues" evidence="1">
    <location>
        <begin position="387"/>
        <end position="401"/>
    </location>
</feature>
<feature type="region of interest" description="Disordered" evidence="1">
    <location>
        <begin position="165"/>
        <end position="188"/>
    </location>
</feature>
<name>A0A9P8WF46_9HYPO</name>
<dbReference type="EMBL" id="JAGPYM010000003">
    <property type="protein sequence ID" value="KAH6897346.1"/>
    <property type="molecule type" value="Genomic_DNA"/>
</dbReference>
<dbReference type="Proteomes" id="UP000777438">
    <property type="component" value="Unassembled WGS sequence"/>
</dbReference>
<evidence type="ECO:0000256" key="1">
    <source>
        <dbReference type="SAM" id="MobiDB-lite"/>
    </source>
</evidence>
<protein>
    <submittedName>
        <fullName evidence="2">Uncharacterized protein</fullName>
    </submittedName>
</protein>
<gene>
    <name evidence="2" type="ORF">B0T10DRAFT_584073</name>
</gene>
<feature type="region of interest" description="Disordered" evidence="1">
    <location>
        <begin position="203"/>
        <end position="229"/>
    </location>
</feature>